<dbReference type="CDD" id="cd03216">
    <property type="entry name" value="ABC_Carb_Monos_I"/>
    <property type="match status" value="1"/>
</dbReference>
<evidence type="ECO:0000256" key="4">
    <source>
        <dbReference type="ARBA" id="ARBA00022737"/>
    </source>
</evidence>
<evidence type="ECO:0000313" key="9">
    <source>
        <dbReference type="Proteomes" id="UP000184485"/>
    </source>
</evidence>
<evidence type="ECO:0000256" key="6">
    <source>
        <dbReference type="ARBA" id="ARBA00022840"/>
    </source>
</evidence>
<protein>
    <submittedName>
        <fullName evidence="8">Ribose transport system ATP-binding protein</fullName>
    </submittedName>
</protein>
<dbReference type="PANTHER" id="PTHR43790">
    <property type="entry name" value="CARBOHYDRATE TRANSPORT ATP-BINDING PROTEIN MG119-RELATED"/>
    <property type="match status" value="1"/>
</dbReference>
<dbReference type="Pfam" id="PF00005">
    <property type="entry name" value="ABC_tran"/>
    <property type="match status" value="2"/>
</dbReference>
<gene>
    <name evidence="8" type="ORF">SAMN02745157_0363</name>
</gene>
<evidence type="ECO:0000256" key="2">
    <source>
        <dbReference type="ARBA" id="ARBA00022448"/>
    </source>
</evidence>
<feature type="domain" description="ABC transporter" evidence="7">
    <location>
        <begin position="2"/>
        <end position="237"/>
    </location>
</feature>
<dbReference type="RefSeq" id="WP_073050949.1">
    <property type="nucleotide sequence ID" value="NZ_FQUP01000001.1"/>
</dbReference>
<dbReference type="Proteomes" id="UP000184485">
    <property type="component" value="Unassembled WGS sequence"/>
</dbReference>
<keyword evidence="6 8" id="KW-0067">ATP-binding</keyword>
<dbReference type="PANTHER" id="PTHR43790:SF9">
    <property type="entry name" value="GALACTOFURANOSE TRANSPORTER ATP-BINDING PROTEIN YTFR"/>
    <property type="match status" value="1"/>
</dbReference>
<evidence type="ECO:0000256" key="5">
    <source>
        <dbReference type="ARBA" id="ARBA00022741"/>
    </source>
</evidence>
<dbReference type="SMART" id="SM00382">
    <property type="entry name" value="AAA"/>
    <property type="match status" value="2"/>
</dbReference>
<dbReference type="Gene3D" id="3.40.50.300">
    <property type="entry name" value="P-loop containing nucleotide triphosphate hydrolases"/>
    <property type="match status" value="2"/>
</dbReference>
<dbReference type="InterPro" id="IPR027417">
    <property type="entry name" value="P-loop_NTPase"/>
</dbReference>
<evidence type="ECO:0000256" key="1">
    <source>
        <dbReference type="ARBA" id="ARBA00005417"/>
    </source>
</evidence>
<evidence type="ECO:0000313" key="8">
    <source>
        <dbReference type="EMBL" id="SHE52463.1"/>
    </source>
</evidence>
<proteinExistence type="inferred from homology"/>
<dbReference type="CDD" id="cd03215">
    <property type="entry name" value="ABC_Carb_Monos_II"/>
    <property type="match status" value="1"/>
</dbReference>
<dbReference type="STRING" id="1122133.SAMN02745157_0363"/>
<dbReference type="SUPFAM" id="SSF52540">
    <property type="entry name" value="P-loop containing nucleoside triphosphate hydrolases"/>
    <property type="match status" value="2"/>
</dbReference>
<keyword evidence="9" id="KW-1185">Reference proteome</keyword>
<dbReference type="InterPro" id="IPR017871">
    <property type="entry name" value="ABC_transporter-like_CS"/>
</dbReference>
<dbReference type="EMBL" id="FQUP01000001">
    <property type="protein sequence ID" value="SHE52463.1"/>
    <property type="molecule type" value="Genomic_DNA"/>
</dbReference>
<name>A0A1M4U736_9HYPH</name>
<dbReference type="PROSITE" id="PS00211">
    <property type="entry name" value="ABC_TRANSPORTER_1"/>
    <property type="match status" value="1"/>
</dbReference>
<organism evidence="8 9">
    <name type="scientific">Kaistia soli DSM 19436</name>
    <dbReference type="NCBI Taxonomy" id="1122133"/>
    <lineage>
        <taxon>Bacteria</taxon>
        <taxon>Pseudomonadati</taxon>
        <taxon>Pseudomonadota</taxon>
        <taxon>Alphaproteobacteria</taxon>
        <taxon>Hyphomicrobiales</taxon>
        <taxon>Kaistiaceae</taxon>
        <taxon>Kaistia</taxon>
    </lineage>
</organism>
<dbReference type="PROSITE" id="PS50893">
    <property type="entry name" value="ABC_TRANSPORTER_2"/>
    <property type="match status" value="2"/>
</dbReference>
<reference evidence="8 9" key="1">
    <citation type="submission" date="2016-11" db="EMBL/GenBank/DDBJ databases">
        <authorList>
            <person name="Jaros S."/>
            <person name="Januszkiewicz K."/>
            <person name="Wedrychowicz H."/>
        </authorList>
    </citation>
    <scope>NUCLEOTIDE SEQUENCE [LARGE SCALE GENOMIC DNA]</scope>
    <source>
        <strain evidence="8 9">DSM 19436</strain>
    </source>
</reference>
<evidence type="ECO:0000256" key="3">
    <source>
        <dbReference type="ARBA" id="ARBA00022597"/>
    </source>
</evidence>
<dbReference type="InterPro" id="IPR050107">
    <property type="entry name" value="ABC_carbohydrate_import_ATPase"/>
</dbReference>
<feature type="domain" description="ABC transporter" evidence="7">
    <location>
        <begin position="248"/>
        <end position="491"/>
    </location>
</feature>
<sequence>MLRMTNISKRYGATEVLREVALEVRSGEVMALMGENGAGKSTLVKILAGIEPADAGTIEIAGEPVTIRSPRHSQAAGVAYVAQELSIVESLSVAENVFLGDTDAGLFRSPRSLSTKARPFLLKVGLEQVDPLELAENLSVAERQLVEIARLLSRKARIAILDEPTAALSDAEILRVKGAVRTLADNGCAVIYVTHRMAEVFELSTRVTVLRNGRSFPSIETASLTVDTLIEHMLGRKLEQMFPARATRMGESVVELDQCIGHGLLAPISLSVRRGEILALAGQVGSGANAVLRMLAGVLPVASGTMKLRGAAFAPHSIADSIAAKVAYCSDDRKRDGIFAVRSVPENLSAPALDRVSRLQMISPVMESRHTRGIAELFGIDLAYLTRLAGNLSGGNQQKVALGKWLGIEPDVLLVEEPTRGVDVGARAEIYRHLRSLAERGLTVIFASSDTQEVLGLADQIATFYHGRMVRVVSAESSTPESIVRDVIHPTLAA</sequence>
<keyword evidence="3" id="KW-0762">Sugar transport</keyword>
<dbReference type="InterPro" id="IPR003593">
    <property type="entry name" value="AAA+_ATPase"/>
</dbReference>
<dbReference type="AlphaFoldDB" id="A0A1M4U736"/>
<evidence type="ECO:0000259" key="7">
    <source>
        <dbReference type="PROSITE" id="PS50893"/>
    </source>
</evidence>
<dbReference type="GO" id="GO:0005524">
    <property type="term" value="F:ATP binding"/>
    <property type="evidence" value="ECO:0007669"/>
    <property type="project" value="UniProtKB-KW"/>
</dbReference>
<keyword evidence="2" id="KW-0813">Transport</keyword>
<comment type="similarity">
    <text evidence="1">Belongs to the ABC transporter superfamily.</text>
</comment>
<accession>A0A1M4U736</accession>
<dbReference type="GO" id="GO:0016887">
    <property type="term" value="F:ATP hydrolysis activity"/>
    <property type="evidence" value="ECO:0007669"/>
    <property type="project" value="InterPro"/>
</dbReference>
<keyword evidence="5" id="KW-0547">Nucleotide-binding</keyword>
<keyword evidence="4" id="KW-0677">Repeat</keyword>
<dbReference type="InterPro" id="IPR003439">
    <property type="entry name" value="ABC_transporter-like_ATP-bd"/>
</dbReference>